<feature type="non-terminal residue" evidence="1">
    <location>
        <position position="301"/>
    </location>
</feature>
<proteinExistence type="predicted"/>
<sequence>MKKLTLSIFIFTLSTVIGLQAQVNYVQMAKPFSSNSAFLAPKGPVSSTAIQVPVITWAADGTTVAANDGMTRSATSKLAVALGTATSIALQDDFEKQVADYISGKSPFLRGTLGMINLAAEGLAEKDAGLEPVVFCQLSWSTGADGFVGRNVGKVNELKGKTIVVQKNGPHIDLVRTLLQSAGLKSGEVTIKYVRDIMDIGEGGGVNDPAGAMRRDPSVAGAACIYPDIMALTRDGKVGDGTQGSVIGARPILTTKAASRVIADVYAVRSDWFESNGGKVAKMREVLLAEQERFQKELKKP</sequence>
<dbReference type="EMBL" id="UINC01123560">
    <property type="protein sequence ID" value="SVD00099.1"/>
    <property type="molecule type" value="Genomic_DNA"/>
</dbReference>
<evidence type="ECO:0008006" key="2">
    <source>
        <dbReference type="Google" id="ProtNLM"/>
    </source>
</evidence>
<dbReference type="AlphaFoldDB" id="A0A382RQZ3"/>
<reference evidence="1" key="1">
    <citation type="submission" date="2018-05" db="EMBL/GenBank/DDBJ databases">
        <authorList>
            <person name="Lanie J.A."/>
            <person name="Ng W.-L."/>
            <person name="Kazmierczak K.M."/>
            <person name="Andrzejewski T.M."/>
            <person name="Davidsen T.M."/>
            <person name="Wayne K.J."/>
            <person name="Tettelin H."/>
            <person name="Glass J.I."/>
            <person name="Rusch D."/>
            <person name="Podicherti R."/>
            <person name="Tsui H.-C.T."/>
            <person name="Winkler M.E."/>
        </authorList>
    </citation>
    <scope>NUCLEOTIDE SEQUENCE</scope>
</reference>
<gene>
    <name evidence="1" type="ORF">METZ01_LOCUS352953</name>
</gene>
<protein>
    <recommendedName>
        <fullName evidence="2">SsuA/THI5-like domain-containing protein</fullName>
    </recommendedName>
</protein>
<evidence type="ECO:0000313" key="1">
    <source>
        <dbReference type="EMBL" id="SVD00099.1"/>
    </source>
</evidence>
<organism evidence="1">
    <name type="scientific">marine metagenome</name>
    <dbReference type="NCBI Taxonomy" id="408172"/>
    <lineage>
        <taxon>unclassified sequences</taxon>
        <taxon>metagenomes</taxon>
        <taxon>ecological metagenomes</taxon>
    </lineage>
</organism>
<accession>A0A382RQZ3</accession>
<name>A0A382RQZ3_9ZZZZ</name>